<evidence type="ECO:0000256" key="3">
    <source>
        <dbReference type="ARBA" id="ARBA00022475"/>
    </source>
</evidence>
<feature type="compositionally biased region" description="Acidic residues" evidence="4">
    <location>
        <begin position="292"/>
        <end position="301"/>
    </location>
</feature>
<evidence type="ECO:0000313" key="7">
    <source>
        <dbReference type="Proteomes" id="UP000812844"/>
    </source>
</evidence>
<gene>
    <name evidence="6" type="ORF">KIH73_04625</name>
</gene>
<dbReference type="InterPro" id="IPR000425">
    <property type="entry name" value="MIP"/>
</dbReference>
<dbReference type="InterPro" id="IPR022357">
    <property type="entry name" value="MIP_CS"/>
</dbReference>
<evidence type="ECO:0000256" key="4">
    <source>
        <dbReference type="SAM" id="MobiDB-lite"/>
    </source>
</evidence>
<protein>
    <submittedName>
        <fullName evidence="6">Aquaporin</fullName>
    </submittedName>
</protein>
<feature type="transmembrane region" description="Helical" evidence="5">
    <location>
        <begin position="52"/>
        <end position="76"/>
    </location>
</feature>
<keyword evidence="5" id="KW-0812">Transmembrane</keyword>
<keyword evidence="7" id="KW-1185">Reference proteome</keyword>
<evidence type="ECO:0000256" key="1">
    <source>
        <dbReference type="ARBA" id="ARBA00004651"/>
    </source>
</evidence>
<dbReference type="PANTHER" id="PTHR19139">
    <property type="entry name" value="AQUAPORIN TRANSPORTER"/>
    <property type="match status" value="1"/>
</dbReference>
<reference evidence="6 7" key="1">
    <citation type="submission" date="2021-05" db="EMBL/GenBank/DDBJ databases">
        <title>Phylogenetic classification of ten novel species belonging to the genus Bifidobacterium comprising B. colchicus sp. nov., B. abeli sp. nov., B. bicoloris sp. nov., B. guerezis sp. nov., B. rosaliae sp. nov., B. santillanensis sp. nov., B. argentati sp. nov., B. amazzoni sp. nov., B. pluviali sp. nov., and B. pinnaculum sp. nov.</title>
        <authorList>
            <person name="Lugli G.A."/>
            <person name="Ruiz Garcia L."/>
            <person name="Margolles A."/>
            <person name="Ventura M."/>
        </authorList>
    </citation>
    <scope>NUCLEOTIDE SEQUENCE [LARGE SCALE GENOMIC DNA]</scope>
    <source>
        <strain evidence="6 7">6T3</strain>
    </source>
</reference>
<dbReference type="PANTHER" id="PTHR19139:SF199">
    <property type="entry name" value="MIP17260P"/>
    <property type="match status" value="1"/>
</dbReference>
<feature type="transmembrane region" description="Helical" evidence="5">
    <location>
        <begin position="153"/>
        <end position="176"/>
    </location>
</feature>
<keyword evidence="3" id="KW-1003">Cell membrane</keyword>
<evidence type="ECO:0000256" key="2">
    <source>
        <dbReference type="ARBA" id="ARBA00006175"/>
    </source>
</evidence>
<comment type="similarity">
    <text evidence="2">Belongs to the MIP/aquaporin (TC 1.A.8) family.</text>
</comment>
<proteinExistence type="inferred from homology"/>
<feature type="compositionally biased region" description="Basic and acidic residues" evidence="4">
    <location>
        <begin position="319"/>
        <end position="341"/>
    </location>
</feature>
<organism evidence="6 7">
    <name type="scientific">Bifidobacterium phasiani</name>
    <dbReference type="NCBI Taxonomy" id="2834431"/>
    <lineage>
        <taxon>Bacteria</taxon>
        <taxon>Bacillati</taxon>
        <taxon>Actinomycetota</taxon>
        <taxon>Actinomycetes</taxon>
        <taxon>Bifidobacteriales</taxon>
        <taxon>Bifidobacteriaceae</taxon>
        <taxon>Bifidobacterium</taxon>
    </lineage>
</organism>
<dbReference type="InterPro" id="IPR034294">
    <property type="entry name" value="Aquaporin_transptr"/>
</dbReference>
<comment type="subcellular location">
    <subcellularLocation>
        <location evidence="1">Cell membrane</location>
        <topology evidence="1">Multi-pass membrane protein</topology>
    </subcellularLocation>
</comment>
<dbReference type="Pfam" id="PF00230">
    <property type="entry name" value="MIP"/>
    <property type="match status" value="1"/>
</dbReference>
<feature type="transmembrane region" description="Helical" evidence="5">
    <location>
        <begin position="239"/>
        <end position="259"/>
    </location>
</feature>
<dbReference type="PROSITE" id="PS00221">
    <property type="entry name" value="MIP"/>
    <property type="match status" value="1"/>
</dbReference>
<feature type="transmembrane region" description="Helical" evidence="5">
    <location>
        <begin position="20"/>
        <end position="40"/>
    </location>
</feature>
<dbReference type="RefSeq" id="WP_219081065.1">
    <property type="nucleotide sequence ID" value="NZ_JAHBBD010000008.1"/>
</dbReference>
<dbReference type="EMBL" id="JAHBBD010000008">
    <property type="protein sequence ID" value="MBW3082669.1"/>
    <property type="molecule type" value="Genomic_DNA"/>
</dbReference>
<sequence length="341" mass="33864">MSAAEQSQTTSRGMRAGALAVRVGAEFVGSFLICFGIYVISTIGSALYVTNLAYLAVGTGLLYAAATVVFGGVSGAQFNPAVTVASMLASKTRVLDGVLYIVAQVLGALPAAALVCHLLPTSDSAPLSIWLTPAVNGFDGGSVSYSGLSQVGLSSFGVTAAIAVEIVAGIVIVGAAMRTTGEHGESSAGHAVAMGLAYGVGAAVAYPVTGAALNPARATGIAVFAQNQGLSQEPLDQLWVFWVCPVLAAALVALPMVIAQMMASSAAAPKPVAAAADGADASVVSDGQCAAEGDEADEATDADVPAATGNGADASDEHEDAHVGDDQADAQRDPDEGVEAH</sequence>
<feature type="transmembrane region" description="Helical" evidence="5">
    <location>
        <begin position="97"/>
        <end position="120"/>
    </location>
</feature>
<keyword evidence="5" id="KW-0472">Membrane</keyword>
<evidence type="ECO:0000256" key="5">
    <source>
        <dbReference type="SAM" id="Phobius"/>
    </source>
</evidence>
<feature type="region of interest" description="Disordered" evidence="4">
    <location>
        <begin position="286"/>
        <end position="341"/>
    </location>
</feature>
<accession>A0ABS6W840</accession>
<evidence type="ECO:0000313" key="6">
    <source>
        <dbReference type="EMBL" id="MBW3082669.1"/>
    </source>
</evidence>
<name>A0ABS6W840_9BIFI</name>
<feature type="transmembrane region" description="Helical" evidence="5">
    <location>
        <begin position="188"/>
        <end position="208"/>
    </location>
</feature>
<comment type="caution">
    <text evidence="6">The sequence shown here is derived from an EMBL/GenBank/DDBJ whole genome shotgun (WGS) entry which is preliminary data.</text>
</comment>
<keyword evidence="5" id="KW-1133">Transmembrane helix</keyword>
<dbReference type="Proteomes" id="UP000812844">
    <property type="component" value="Unassembled WGS sequence"/>
</dbReference>